<feature type="transmembrane region" description="Helical" evidence="7">
    <location>
        <begin position="174"/>
        <end position="191"/>
    </location>
</feature>
<comment type="similarity">
    <text evidence="7">Belongs to the binding-protein-dependent transport system permease family.</text>
</comment>
<dbReference type="PANTHER" id="PTHR30151">
    <property type="entry name" value="ALKANE SULFONATE ABC TRANSPORTER-RELATED, MEMBRANE SUBUNIT"/>
    <property type="match status" value="1"/>
</dbReference>
<evidence type="ECO:0000256" key="3">
    <source>
        <dbReference type="ARBA" id="ARBA00022475"/>
    </source>
</evidence>
<accession>A0AAW6T9M3</accession>
<dbReference type="InterPro" id="IPR000515">
    <property type="entry name" value="MetI-like"/>
</dbReference>
<dbReference type="Pfam" id="PF00528">
    <property type="entry name" value="BPD_transp_1"/>
    <property type="match status" value="1"/>
</dbReference>
<comment type="subcellular location">
    <subcellularLocation>
        <location evidence="1 7">Cell membrane</location>
        <topology evidence="1 7">Multi-pass membrane protein</topology>
    </subcellularLocation>
</comment>
<dbReference type="PROSITE" id="PS50928">
    <property type="entry name" value="ABC_TM1"/>
    <property type="match status" value="1"/>
</dbReference>
<evidence type="ECO:0000256" key="6">
    <source>
        <dbReference type="ARBA" id="ARBA00023136"/>
    </source>
</evidence>
<protein>
    <submittedName>
        <fullName evidence="9">ABC transporter permease</fullName>
    </submittedName>
</protein>
<sequence length="267" mass="28657">MKLTSPGVRAALGWAVAVVLILAWQLAAVTGESLFFPPPTEILAAGYQLWFSAGLENGVLTDAFHVDVVPSLERLVIGVLIAVAVGVSLGVLLGRVRVVAQFVEPLLHFMRALPGPVLLPMALVLLGTGNEMRIALITFGAIWPVLFNTYSAVRQVPESYLDTATVSRRTSASTLFRVILPSASAGIFAGIRTATGLGIILLVASELVASSDGIGFGLMQSQRSFQFLEMWAFIVALSILGYITTLLLSALERLFLRWHHLYKAVVA</sequence>
<organism evidence="9 10">
    <name type="scientific">Ruicaihuangia caeni</name>
    <dbReference type="NCBI Taxonomy" id="3042517"/>
    <lineage>
        <taxon>Bacteria</taxon>
        <taxon>Bacillati</taxon>
        <taxon>Actinomycetota</taxon>
        <taxon>Actinomycetes</taxon>
        <taxon>Micrococcales</taxon>
        <taxon>Microbacteriaceae</taxon>
        <taxon>Ruicaihuangia</taxon>
    </lineage>
</organism>
<dbReference type="GO" id="GO:0005886">
    <property type="term" value="C:plasma membrane"/>
    <property type="evidence" value="ECO:0007669"/>
    <property type="project" value="UniProtKB-SubCell"/>
</dbReference>
<dbReference type="PANTHER" id="PTHR30151:SF0">
    <property type="entry name" value="ABC TRANSPORTER PERMEASE PROTEIN MJ0413-RELATED"/>
    <property type="match status" value="1"/>
</dbReference>
<dbReference type="EMBL" id="JASATX010000003">
    <property type="protein sequence ID" value="MDI2099028.1"/>
    <property type="molecule type" value="Genomic_DNA"/>
</dbReference>
<proteinExistence type="inferred from homology"/>
<evidence type="ECO:0000256" key="5">
    <source>
        <dbReference type="ARBA" id="ARBA00022989"/>
    </source>
</evidence>
<dbReference type="CDD" id="cd06261">
    <property type="entry name" value="TM_PBP2"/>
    <property type="match status" value="1"/>
</dbReference>
<evidence type="ECO:0000256" key="2">
    <source>
        <dbReference type="ARBA" id="ARBA00022448"/>
    </source>
</evidence>
<evidence type="ECO:0000256" key="7">
    <source>
        <dbReference type="RuleBase" id="RU363032"/>
    </source>
</evidence>
<keyword evidence="4 7" id="KW-0812">Transmembrane</keyword>
<dbReference type="SUPFAM" id="SSF161098">
    <property type="entry name" value="MetI-like"/>
    <property type="match status" value="1"/>
</dbReference>
<feature type="transmembrane region" description="Helical" evidence="7">
    <location>
        <begin position="75"/>
        <end position="94"/>
    </location>
</feature>
<dbReference type="Gene3D" id="1.10.3720.10">
    <property type="entry name" value="MetI-like"/>
    <property type="match status" value="1"/>
</dbReference>
<feature type="transmembrane region" description="Helical" evidence="7">
    <location>
        <begin position="230"/>
        <end position="251"/>
    </location>
</feature>
<evidence type="ECO:0000313" key="9">
    <source>
        <dbReference type="EMBL" id="MDI2099028.1"/>
    </source>
</evidence>
<dbReference type="Proteomes" id="UP001321506">
    <property type="component" value="Unassembled WGS sequence"/>
</dbReference>
<gene>
    <name evidence="9" type="ORF">QF206_08645</name>
</gene>
<keyword evidence="5 7" id="KW-1133">Transmembrane helix</keyword>
<keyword evidence="3" id="KW-1003">Cell membrane</keyword>
<feature type="domain" description="ABC transmembrane type-1" evidence="8">
    <location>
        <begin position="68"/>
        <end position="252"/>
    </location>
</feature>
<evidence type="ECO:0000256" key="1">
    <source>
        <dbReference type="ARBA" id="ARBA00004651"/>
    </source>
</evidence>
<name>A0AAW6T9M3_9MICO</name>
<keyword evidence="2 7" id="KW-0813">Transport</keyword>
<dbReference type="RefSeq" id="WP_281488813.1">
    <property type="nucleotide sequence ID" value="NZ_JASATX010000003.1"/>
</dbReference>
<feature type="transmembrane region" description="Helical" evidence="7">
    <location>
        <begin position="106"/>
        <end position="126"/>
    </location>
</feature>
<evidence type="ECO:0000256" key="4">
    <source>
        <dbReference type="ARBA" id="ARBA00022692"/>
    </source>
</evidence>
<keyword evidence="6 7" id="KW-0472">Membrane</keyword>
<dbReference type="AlphaFoldDB" id="A0AAW6T9M3"/>
<evidence type="ECO:0000259" key="8">
    <source>
        <dbReference type="PROSITE" id="PS50928"/>
    </source>
</evidence>
<evidence type="ECO:0000313" key="10">
    <source>
        <dbReference type="Proteomes" id="UP001321506"/>
    </source>
</evidence>
<dbReference type="InterPro" id="IPR035906">
    <property type="entry name" value="MetI-like_sf"/>
</dbReference>
<comment type="caution">
    <text evidence="9">The sequence shown here is derived from an EMBL/GenBank/DDBJ whole genome shotgun (WGS) entry which is preliminary data.</text>
</comment>
<keyword evidence="10" id="KW-1185">Reference proteome</keyword>
<dbReference type="GO" id="GO:0055085">
    <property type="term" value="P:transmembrane transport"/>
    <property type="evidence" value="ECO:0007669"/>
    <property type="project" value="InterPro"/>
</dbReference>
<feature type="transmembrane region" description="Helical" evidence="7">
    <location>
        <begin position="132"/>
        <end position="153"/>
    </location>
</feature>
<reference evidence="9 10" key="1">
    <citation type="submission" date="2023-04" db="EMBL/GenBank/DDBJ databases">
        <title>Klugiella caeni sp. nov. isolated from the sludge of biochemical tank.</title>
        <authorList>
            <person name="Geng K."/>
        </authorList>
    </citation>
    <scope>NUCLEOTIDE SEQUENCE [LARGE SCALE GENOMIC DNA]</scope>
    <source>
        <strain evidence="9 10">YN-L-19</strain>
    </source>
</reference>